<evidence type="ECO:0000259" key="3">
    <source>
        <dbReference type="Pfam" id="PF00487"/>
    </source>
</evidence>
<name>A0A4C1UFJ7_EUMVA</name>
<keyword evidence="2" id="KW-1133">Transmembrane helix</keyword>
<dbReference type="Proteomes" id="UP000299102">
    <property type="component" value="Unassembled WGS sequence"/>
</dbReference>
<accession>A0A4C1UFJ7</accession>
<feature type="region of interest" description="Disordered" evidence="1">
    <location>
        <begin position="1"/>
        <end position="21"/>
    </location>
</feature>
<feature type="compositionally biased region" description="Basic and acidic residues" evidence="1">
    <location>
        <begin position="1"/>
        <end position="16"/>
    </location>
</feature>
<dbReference type="STRING" id="151549.A0A4C1UFJ7"/>
<dbReference type="Pfam" id="PF00487">
    <property type="entry name" value="FA_desaturase"/>
    <property type="match status" value="1"/>
</dbReference>
<evidence type="ECO:0000256" key="1">
    <source>
        <dbReference type="SAM" id="MobiDB-lite"/>
    </source>
</evidence>
<dbReference type="AlphaFoldDB" id="A0A4C1UFJ7"/>
<gene>
    <name evidence="4" type="primary">degs1</name>
    <name evidence="4" type="ORF">EVAR_14221_1</name>
</gene>
<comment type="caution">
    <text evidence="4">The sequence shown here is derived from an EMBL/GenBank/DDBJ whole genome shotgun (WGS) entry which is preliminary data.</text>
</comment>
<dbReference type="OrthoDB" id="200948at2759"/>
<dbReference type="GO" id="GO:0046513">
    <property type="term" value="P:ceramide biosynthetic process"/>
    <property type="evidence" value="ECO:0007669"/>
    <property type="project" value="TreeGrafter"/>
</dbReference>
<dbReference type="EMBL" id="BGZK01000166">
    <property type="protein sequence ID" value="GBP24887.1"/>
    <property type="molecule type" value="Genomic_DNA"/>
</dbReference>
<keyword evidence="2" id="KW-0812">Transmembrane</keyword>
<dbReference type="GO" id="GO:0016020">
    <property type="term" value="C:membrane"/>
    <property type="evidence" value="ECO:0007669"/>
    <property type="project" value="GOC"/>
</dbReference>
<feature type="domain" description="Fatty acid desaturase" evidence="3">
    <location>
        <begin position="52"/>
        <end position="119"/>
    </location>
</feature>
<dbReference type="PANTHER" id="PTHR12879:SF8">
    <property type="entry name" value="SPHINGOLIPID DELTA(4)-DESATURASE DES1"/>
    <property type="match status" value="1"/>
</dbReference>
<sequence length="159" mass="18277">MHKDSTCLHKVNESSRRRTPQGGRRFEALHVECCLETSVDIKVSKPRGWKVLMYLVLGSLMATGLHPISGHLICEHYMFRKGFETYSYYGPLNWITFNVGYHNEHHDFPAVPGRRLPEVSFFCSSHHAKGVGKEKKNPLRAVRVPRHMAMFDSHGPKTF</sequence>
<proteinExistence type="predicted"/>
<feature type="transmembrane region" description="Helical" evidence="2">
    <location>
        <begin position="51"/>
        <end position="73"/>
    </location>
</feature>
<dbReference type="InterPro" id="IPR005804">
    <property type="entry name" value="FA_desaturase_dom"/>
</dbReference>
<evidence type="ECO:0000313" key="5">
    <source>
        <dbReference type="Proteomes" id="UP000299102"/>
    </source>
</evidence>
<reference evidence="4 5" key="1">
    <citation type="journal article" date="2019" name="Commun. Biol.">
        <title>The bagworm genome reveals a unique fibroin gene that provides high tensile strength.</title>
        <authorList>
            <person name="Kono N."/>
            <person name="Nakamura H."/>
            <person name="Ohtoshi R."/>
            <person name="Tomita M."/>
            <person name="Numata K."/>
            <person name="Arakawa K."/>
        </authorList>
    </citation>
    <scope>NUCLEOTIDE SEQUENCE [LARGE SCALE GENOMIC DNA]</scope>
</reference>
<dbReference type="PANTHER" id="PTHR12879">
    <property type="entry name" value="SPHINGOLIPID DELTA 4 DESATURASE/C-4 HYDROXYLASE PROTEIN DES2"/>
    <property type="match status" value="1"/>
</dbReference>
<dbReference type="GO" id="GO:0042284">
    <property type="term" value="F:sphingolipid delta-4 desaturase activity"/>
    <property type="evidence" value="ECO:0007669"/>
    <property type="project" value="TreeGrafter"/>
</dbReference>
<keyword evidence="2" id="KW-0472">Membrane</keyword>
<evidence type="ECO:0000313" key="4">
    <source>
        <dbReference type="EMBL" id="GBP24887.1"/>
    </source>
</evidence>
<keyword evidence="5" id="KW-1185">Reference proteome</keyword>
<evidence type="ECO:0000256" key="2">
    <source>
        <dbReference type="SAM" id="Phobius"/>
    </source>
</evidence>
<protein>
    <submittedName>
        <fullName evidence="4">Sphingolipid delta(4)-desaturase DES1</fullName>
    </submittedName>
</protein>
<organism evidence="4 5">
    <name type="scientific">Eumeta variegata</name>
    <name type="common">Bagworm moth</name>
    <name type="synonym">Eumeta japonica</name>
    <dbReference type="NCBI Taxonomy" id="151549"/>
    <lineage>
        <taxon>Eukaryota</taxon>
        <taxon>Metazoa</taxon>
        <taxon>Ecdysozoa</taxon>
        <taxon>Arthropoda</taxon>
        <taxon>Hexapoda</taxon>
        <taxon>Insecta</taxon>
        <taxon>Pterygota</taxon>
        <taxon>Neoptera</taxon>
        <taxon>Endopterygota</taxon>
        <taxon>Lepidoptera</taxon>
        <taxon>Glossata</taxon>
        <taxon>Ditrysia</taxon>
        <taxon>Tineoidea</taxon>
        <taxon>Psychidae</taxon>
        <taxon>Oiketicinae</taxon>
        <taxon>Eumeta</taxon>
    </lineage>
</organism>